<comment type="similarity">
    <text evidence="2">Belongs to the glutamate-gated ion channel (TC 1.A.10.1) family.</text>
</comment>
<feature type="transmembrane region" description="Helical" evidence="13">
    <location>
        <begin position="284"/>
        <end position="308"/>
    </location>
</feature>
<dbReference type="EMBL" id="JAXCGZ010009731">
    <property type="protein sequence ID" value="KAK7076309.1"/>
    <property type="molecule type" value="Genomic_DNA"/>
</dbReference>
<evidence type="ECO:0000256" key="10">
    <source>
        <dbReference type="ARBA" id="ARBA00023180"/>
    </source>
</evidence>
<dbReference type="InterPro" id="IPR001320">
    <property type="entry name" value="Iontro_rcpt_C"/>
</dbReference>
<evidence type="ECO:0000313" key="16">
    <source>
        <dbReference type="EMBL" id="KAK7076309.1"/>
    </source>
</evidence>
<evidence type="ECO:0000259" key="15">
    <source>
        <dbReference type="SMART" id="SM00918"/>
    </source>
</evidence>
<comment type="subcellular location">
    <subcellularLocation>
        <location evidence="1">Cell membrane</location>
        <topology evidence="1">Multi-pass membrane protein</topology>
    </subcellularLocation>
</comment>
<feature type="domain" description="Ionotropic glutamate receptor L-glutamate and glycine-binding" evidence="15">
    <location>
        <begin position="162"/>
        <end position="224"/>
    </location>
</feature>
<name>A0AAN8XDM9_HALRR</name>
<evidence type="ECO:0000256" key="8">
    <source>
        <dbReference type="ARBA" id="ARBA00023136"/>
    </source>
</evidence>
<dbReference type="InterPro" id="IPR019594">
    <property type="entry name" value="Glu/Gly-bd"/>
</dbReference>
<keyword evidence="17" id="KW-1185">Reference proteome</keyword>
<feature type="transmembrane region" description="Helical" evidence="13">
    <location>
        <begin position="553"/>
        <end position="573"/>
    </location>
</feature>
<dbReference type="AlphaFoldDB" id="A0AAN8XDM9"/>
<proteinExistence type="inferred from homology"/>
<keyword evidence="6 13" id="KW-1133">Transmembrane helix</keyword>
<dbReference type="PANTHER" id="PTHR42643">
    <property type="entry name" value="IONOTROPIC RECEPTOR 20A-RELATED"/>
    <property type="match status" value="1"/>
</dbReference>
<evidence type="ECO:0000256" key="13">
    <source>
        <dbReference type="SAM" id="Phobius"/>
    </source>
</evidence>
<dbReference type="Gene3D" id="1.10.287.70">
    <property type="match status" value="1"/>
</dbReference>
<dbReference type="Pfam" id="PF00060">
    <property type="entry name" value="Lig_chan"/>
    <property type="match status" value="1"/>
</dbReference>
<gene>
    <name evidence="16" type="ORF">SK128_001033</name>
</gene>
<dbReference type="Proteomes" id="UP001381693">
    <property type="component" value="Unassembled WGS sequence"/>
</dbReference>
<feature type="domain" description="Ionotropic glutamate receptor C-terminal" evidence="14">
    <location>
        <begin position="168"/>
        <end position="524"/>
    </location>
</feature>
<evidence type="ECO:0000256" key="12">
    <source>
        <dbReference type="ARBA" id="ARBA00023303"/>
    </source>
</evidence>
<evidence type="ECO:0000256" key="7">
    <source>
        <dbReference type="ARBA" id="ARBA00023065"/>
    </source>
</evidence>
<keyword evidence="10" id="KW-0325">Glycoprotein</keyword>
<dbReference type="GO" id="GO:0015276">
    <property type="term" value="F:ligand-gated monoatomic ion channel activity"/>
    <property type="evidence" value="ECO:0007669"/>
    <property type="project" value="InterPro"/>
</dbReference>
<keyword evidence="11" id="KW-1071">Ligand-gated ion channel</keyword>
<dbReference type="Gene3D" id="3.40.190.10">
    <property type="entry name" value="Periplasmic binding protein-like II"/>
    <property type="match status" value="1"/>
</dbReference>
<dbReference type="GO" id="GO:0005886">
    <property type="term" value="C:plasma membrane"/>
    <property type="evidence" value="ECO:0007669"/>
    <property type="project" value="UniProtKB-SubCell"/>
</dbReference>
<evidence type="ECO:0000256" key="4">
    <source>
        <dbReference type="ARBA" id="ARBA00022475"/>
    </source>
</evidence>
<sequence>MQSYERATDHTIVNINPDLQFVQRVLSTKLTVTNIVRRHIFVLCSKKNIKKLLQLISVNDLENPQFWWVILTNEEIVEDIKGLIREGSQVLVIKVISQYSVKFYSTSVDNKNNISFIEGGSWRLIDGTAKDRVSPDLFLPITDFYKDFHGRQLLVKANNNPPFHGLKKLEDGTFMSDSGIDVSIVNALSQSLNFSWRVERPRDGKWGGPLPDGTVSGMIGEVSRREAHLAICEITITDLRETVVDFTTPYYFESLTIVTSAPPEKNRAFAILSPFPLQVTGSAAMVWLCISFAILILGSLLKIMTMIMKSYLNEKEVDERDKLQMQKFTLERFTFNIYRSLLIQSNLLETSFWPHRLVYIFWYLFCFYVLALYSATLTAVLITPSFEEPIDYLTDVVQAVEKRQYSLGVTGDSAFEYLFKEAKEGIYQKIYTLFNHKNRSKSFFSHPDVGFEVLGNENFIFFNSEVSSKIRAIKKGLDRYHFGRQTFYPQGYGIACNTGAPYREKFNEMLVFMREGGLISKWADEELVKVAGKSKRTSDTTSGRAKVISLKHLQAAFFILLIGFIFAGVVLMGENIYFRCQC</sequence>
<evidence type="ECO:0000256" key="3">
    <source>
        <dbReference type="ARBA" id="ARBA00022448"/>
    </source>
</evidence>
<keyword evidence="4" id="KW-1003">Cell membrane</keyword>
<keyword evidence="3" id="KW-0813">Transport</keyword>
<dbReference type="SMART" id="SM00918">
    <property type="entry name" value="Lig_chan-Glu_bd"/>
    <property type="match status" value="1"/>
</dbReference>
<evidence type="ECO:0000256" key="2">
    <source>
        <dbReference type="ARBA" id="ARBA00008685"/>
    </source>
</evidence>
<keyword evidence="5 13" id="KW-0812">Transmembrane</keyword>
<feature type="transmembrane region" description="Helical" evidence="13">
    <location>
        <begin position="360"/>
        <end position="382"/>
    </location>
</feature>
<dbReference type="InterPro" id="IPR052192">
    <property type="entry name" value="Insect_Ionotropic_Sensory_Rcpt"/>
</dbReference>
<comment type="caution">
    <text evidence="16">The sequence shown here is derived from an EMBL/GenBank/DDBJ whole genome shotgun (WGS) entry which is preliminary data.</text>
</comment>
<organism evidence="16 17">
    <name type="scientific">Halocaridina rubra</name>
    <name type="common">Hawaiian red shrimp</name>
    <dbReference type="NCBI Taxonomy" id="373956"/>
    <lineage>
        <taxon>Eukaryota</taxon>
        <taxon>Metazoa</taxon>
        <taxon>Ecdysozoa</taxon>
        <taxon>Arthropoda</taxon>
        <taxon>Crustacea</taxon>
        <taxon>Multicrustacea</taxon>
        <taxon>Malacostraca</taxon>
        <taxon>Eumalacostraca</taxon>
        <taxon>Eucarida</taxon>
        <taxon>Decapoda</taxon>
        <taxon>Pleocyemata</taxon>
        <taxon>Caridea</taxon>
        <taxon>Atyoidea</taxon>
        <taxon>Atyidae</taxon>
        <taxon>Halocaridina</taxon>
    </lineage>
</organism>
<evidence type="ECO:0000256" key="1">
    <source>
        <dbReference type="ARBA" id="ARBA00004651"/>
    </source>
</evidence>
<evidence type="ECO:0000256" key="11">
    <source>
        <dbReference type="ARBA" id="ARBA00023286"/>
    </source>
</evidence>
<dbReference type="PANTHER" id="PTHR42643:SF24">
    <property type="entry name" value="IONOTROPIC RECEPTOR 60A"/>
    <property type="match status" value="1"/>
</dbReference>
<accession>A0AAN8XDM9</accession>
<evidence type="ECO:0000256" key="6">
    <source>
        <dbReference type="ARBA" id="ARBA00022989"/>
    </source>
</evidence>
<dbReference type="Pfam" id="PF10613">
    <property type="entry name" value="Lig_chan-Glu_bd"/>
    <property type="match status" value="1"/>
</dbReference>
<dbReference type="GO" id="GO:0050906">
    <property type="term" value="P:detection of stimulus involved in sensory perception"/>
    <property type="evidence" value="ECO:0007669"/>
    <property type="project" value="UniProtKB-ARBA"/>
</dbReference>
<dbReference type="SUPFAM" id="SSF53850">
    <property type="entry name" value="Periplasmic binding protein-like II"/>
    <property type="match status" value="1"/>
</dbReference>
<keyword evidence="7" id="KW-0406">Ion transport</keyword>
<evidence type="ECO:0000256" key="5">
    <source>
        <dbReference type="ARBA" id="ARBA00022692"/>
    </source>
</evidence>
<reference evidence="16 17" key="1">
    <citation type="submission" date="2023-11" db="EMBL/GenBank/DDBJ databases">
        <title>Halocaridina rubra genome assembly.</title>
        <authorList>
            <person name="Smith C."/>
        </authorList>
    </citation>
    <scope>NUCLEOTIDE SEQUENCE [LARGE SCALE GENOMIC DNA]</scope>
    <source>
        <strain evidence="16">EP-1</strain>
        <tissue evidence="16">Whole</tissue>
    </source>
</reference>
<keyword evidence="12" id="KW-0407">Ion channel</keyword>
<protein>
    <submittedName>
        <fullName evidence="16">Uncharacterized protein</fullName>
    </submittedName>
</protein>
<keyword evidence="8 13" id="KW-0472">Membrane</keyword>
<keyword evidence="9" id="KW-0675">Receptor</keyword>
<evidence type="ECO:0000259" key="14">
    <source>
        <dbReference type="SMART" id="SM00079"/>
    </source>
</evidence>
<evidence type="ECO:0000313" key="17">
    <source>
        <dbReference type="Proteomes" id="UP001381693"/>
    </source>
</evidence>
<dbReference type="SMART" id="SM00079">
    <property type="entry name" value="PBPe"/>
    <property type="match status" value="1"/>
</dbReference>
<evidence type="ECO:0000256" key="9">
    <source>
        <dbReference type="ARBA" id="ARBA00023170"/>
    </source>
</evidence>